<feature type="compositionally biased region" description="Gly residues" evidence="1">
    <location>
        <begin position="359"/>
        <end position="375"/>
    </location>
</feature>
<dbReference type="InterPro" id="IPR053225">
    <property type="entry name" value="Acyl-CoA_N-acyltransferase"/>
</dbReference>
<dbReference type="Proteomes" id="UP000613740">
    <property type="component" value="Unassembled WGS sequence"/>
</dbReference>
<dbReference type="EMBL" id="JAEHOD010000009">
    <property type="protein sequence ID" value="KAG2451145.1"/>
    <property type="molecule type" value="Genomic_DNA"/>
</dbReference>
<dbReference type="Gene3D" id="3.40.630.30">
    <property type="match status" value="1"/>
</dbReference>
<feature type="region of interest" description="Disordered" evidence="1">
    <location>
        <begin position="285"/>
        <end position="309"/>
    </location>
</feature>
<sequence>MLASEFIGKLVFIGTSDEESKGAGGCPADLQSRPQLIVVQSLSPGLSSYSVFVEARRGSGVKDEASLCEEDDSHQAALFAAAMRAILTRPRPPGPGRLAFSAVPQHGAAAMLAVLRAAGYDQLWDEPCHRYVLRAPLNAAEPQRGHALLRSLQAQGFDYQLDSLRSDPAPGATPDADPAAAASSGEASHSGRSSAAAAAAVSAAATAAVSAAATAAAAARAGPDALLVNSLWTYRSAHSLALVQLLVEHRTTVCVRLRGRGRGQERTRDTDAAAAAPAPAAAGVDAVAAAAPPPAPPGEQALASCSPANSPGSSSDAVAWILQYGDGSVGMAHTLSSHRRRGLMRLALTEMVRRLQQGDGAGAAGGGGCGSGSKGASGLQAAQQGQHQQQEEGLQGPLGPPEHLARPTGGVAAGAACGYPPTLISSARQTDEVFAFIVLENAASVALFEGLGFRRCERAYHWFGVEGGG</sequence>
<name>A0A836B988_9CHLO</name>
<accession>A0A836B988</accession>
<dbReference type="AlphaFoldDB" id="A0A836B988"/>
<comment type="caution">
    <text evidence="2">The sequence shown here is derived from an EMBL/GenBank/DDBJ whole genome shotgun (WGS) entry which is preliminary data.</text>
</comment>
<gene>
    <name evidence="2" type="ORF">HYH02_004412</name>
</gene>
<reference evidence="2" key="1">
    <citation type="journal article" date="2020" name="bioRxiv">
        <title>Comparative genomics of Chlamydomonas.</title>
        <authorList>
            <person name="Craig R.J."/>
            <person name="Hasan A.R."/>
            <person name="Ness R.W."/>
            <person name="Keightley P.D."/>
        </authorList>
    </citation>
    <scope>NUCLEOTIDE SEQUENCE</scope>
    <source>
        <strain evidence="2">CCAP 11/173</strain>
    </source>
</reference>
<organism evidence="2 3">
    <name type="scientific">Chlamydomonas schloesseri</name>
    <dbReference type="NCBI Taxonomy" id="2026947"/>
    <lineage>
        <taxon>Eukaryota</taxon>
        <taxon>Viridiplantae</taxon>
        <taxon>Chlorophyta</taxon>
        <taxon>core chlorophytes</taxon>
        <taxon>Chlorophyceae</taxon>
        <taxon>CS clade</taxon>
        <taxon>Chlamydomonadales</taxon>
        <taxon>Chlamydomonadaceae</taxon>
        <taxon>Chlamydomonas</taxon>
    </lineage>
</organism>
<feature type="region of interest" description="Disordered" evidence="1">
    <location>
        <begin position="358"/>
        <end position="410"/>
    </location>
</feature>
<protein>
    <submittedName>
        <fullName evidence="2">Uncharacterized protein</fullName>
    </submittedName>
</protein>
<feature type="compositionally biased region" description="Low complexity" evidence="1">
    <location>
        <begin position="166"/>
        <end position="189"/>
    </location>
</feature>
<feature type="compositionally biased region" description="Low complexity" evidence="1">
    <location>
        <begin position="376"/>
        <end position="397"/>
    </location>
</feature>
<dbReference type="PANTHER" id="PTHR20958">
    <property type="entry name" value="GLYCINE N-ACYLTRANSFERASE-LIKE PROTEIN"/>
    <property type="match status" value="1"/>
</dbReference>
<evidence type="ECO:0000256" key="1">
    <source>
        <dbReference type="SAM" id="MobiDB-lite"/>
    </source>
</evidence>
<dbReference type="PANTHER" id="PTHR20958:SF6">
    <property type="entry name" value="GLYCINE N-ACYLTRANSFERASE-LIKE PROTEIN"/>
    <property type="match status" value="1"/>
</dbReference>
<keyword evidence="3" id="KW-1185">Reference proteome</keyword>
<proteinExistence type="predicted"/>
<evidence type="ECO:0000313" key="3">
    <source>
        <dbReference type="Proteomes" id="UP000613740"/>
    </source>
</evidence>
<evidence type="ECO:0000313" key="2">
    <source>
        <dbReference type="EMBL" id="KAG2451145.1"/>
    </source>
</evidence>
<dbReference type="OrthoDB" id="61870at2759"/>
<feature type="region of interest" description="Disordered" evidence="1">
    <location>
        <begin position="163"/>
        <end position="189"/>
    </location>
</feature>